<dbReference type="GO" id="GO:0043565">
    <property type="term" value="F:sequence-specific DNA binding"/>
    <property type="evidence" value="ECO:0007669"/>
    <property type="project" value="InterPro"/>
</dbReference>
<dbReference type="PROSITE" id="PS50811">
    <property type="entry name" value="WRKY"/>
    <property type="match status" value="2"/>
</dbReference>
<keyword evidence="4" id="KW-0238">DNA-binding</keyword>
<dbReference type="GO" id="GO:0003700">
    <property type="term" value="F:DNA-binding transcription factor activity"/>
    <property type="evidence" value="ECO:0007669"/>
    <property type="project" value="InterPro"/>
</dbReference>
<feature type="domain" description="WRKY" evidence="8">
    <location>
        <begin position="349"/>
        <end position="414"/>
    </location>
</feature>
<dbReference type="InterPro" id="IPR003657">
    <property type="entry name" value="WRKY_dom"/>
</dbReference>
<name>A0AAV9AKP9_ACOGR</name>
<dbReference type="FunFam" id="2.20.25.80:FF:000006">
    <property type="entry name" value="WRKY transcription factor"/>
    <property type="match status" value="2"/>
</dbReference>
<dbReference type="InterPro" id="IPR044810">
    <property type="entry name" value="WRKY_plant"/>
</dbReference>
<dbReference type="SUPFAM" id="SSF118290">
    <property type="entry name" value="WRKY DNA-binding domain"/>
    <property type="match status" value="2"/>
</dbReference>
<dbReference type="PANTHER" id="PTHR31221:SF193">
    <property type="entry name" value="WRKY TRANSCRIPTION FACTOR PROTEIN 1-RELATED"/>
    <property type="match status" value="1"/>
</dbReference>
<dbReference type="InterPro" id="IPR036576">
    <property type="entry name" value="WRKY_dom_sf"/>
</dbReference>
<dbReference type="SMART" id="SM00774">
    <property type="entry name" value="WRKY"/>
    <property type="match status" value="2"/>
</dbReference>
<evidence type="ECO:0000256" key="4">
    <source>
        <dbReference type="ARBA" id="ARBA00023125"/>
    </source>
</evidence>
<keyword evidence="5" id="KW-0804">Transcription</keyword>
<keyword evidence="2" id="KW-0677">Repeat</keyword>
<keyword evidence="6" id="KW-0539">Nucleus</keyword>
<evidence type="ECO:0000256" key="1">
    <source>
        <dbReference type="ARBA" id="ARBA00004123"/>
    </source>
</evidence>
<comment type="caution">
    <text evidence="9">The sequence shown here is derived from an EMBL/GenBank/DDBJ whole genome shotgun (WGS) entry which is preliminary data.</text>
</comment>
<dbReference type="AlphaFoldDB" id="A0AAV9AKP9"/>
<dbReference type="Gene3D" id="2.20.25.80">
    <property type="entry name" value="WRKY domain"/>
    <property type="match status" value="2"/>
</dbReference>
<sequence>MDVNDAGRSVVARPVASRPCSNFRSFSDLLVDVIESSPSTTHSDTTVLIKPKTVRLSSLNQVLIGTSTGGLSESAICSSSDNAVKTDGKSSLLYKPLAKPAPRRPISHSNNPENLDANFQPSVGQVQNIVQASDQASQHFERQISSSRLLESPSLGERYLFPDPSNVDSENPSQPTASGDRPSSDGYNWRKYGQKQVKGSECLRSYYKCTHPSCPVKKKVEKAFDGQIVEIVYKGEHCHTKPQPTKRLSSVAQAQGLISNTSESEHDNIWVNRIIERNESLDAYSGGGVGTHENSCSLNGDFERASGEVKDLKDHDDAPNWKRRKLKNQPSVGTKVQGIPETLMTQSPAESVMLEDGFRWRKYGQKVVKGNPYPRSYYKCTSPKCNVRKLVERAVDDPKSFITTYEGKHNHDMPIRTRSAAASDSVALAHNKDK</sequence>
<feature type="region of interest" description="Disordered" evidence="7">
    <location>
        <begin position="156"/>
        <end position="189"/>
    </location>
</feature>
<gene>
    <name evidence="9" type="ORF">QJS04_geneDACA010526</name>
</gene>
<dbReference type="Proteomes" id="UP001179952">
    <property type="component" value="Unassembled WGS sequence"/>
</dbReference>
<evidence type="ECO:0000256" key="5">
    <source>
        <dbReference type="ARBA" id="ARBA00023163"/>
    </source>
</evidence>
<evidence type="ECO:0000313" key="9">
    <source>
        <dbReference type="EMBL" id="KAK1264684.1"/>
    </source>
</evidence>
<evidence type="ECO:0000313" key="10">
    <source>
        <dbReference type="Proteomes" id="UP001179952"/>
    </source>
</evidence>
<evidence type="ECO:0000256" key="7">
    <source>
        <dbReference type="SAM" id="MobiDB-lite"/>
    </source>
</evidence>
<dbReference type="PANTHER" id="PTHR31221">
    <property type="entry name" value="WRKY TRANSCRIPTION FACTOR PROTEIN 1-RELATED"/>
    <property type="match status" value="1"/>
</dbReference>
<evidence type="ECO:0000259" key="8">
    <source>
        <dbReference type="PROSITE" id="PS50811"/>
    </source>
</evidence>
<proteinExistence type="predicted"/>
<dbReference type="Pfam" id="PF03106">
    <property type="entry name" value="WRKY"/>
    <property type="match status" value="2"/>
</dbReference>
<feature type="compositionally biased region" description="Polar residues" evidence="7">
    <location>
        <begin position="107"/>
        <end position="119"/>
    </location>
</feature>
<keyword evidence="10" id="KW-1185">Reference proteome</keyword>
<reference evidence="9" key="1">
    <citation type="journal article" date="2023" name="Nat. Commun.">
        <title>Diploid and tetraploid genomes of Acorus and the evolution of monocots.</title>
        <authorList>
            <person name="Ma L."/>
            <person name="Liu K.W."/>
            <person name="Li Z."/>
            <person name="Hsiao Y.Y."/>
            <person name="Qi Y."/>
            <person name="Fu T."/>
            <person name="Tang G.D."/>
            <person name="Zhang D."/>
            <person name="Sun W.H."/>
            <person name="Liu D.K."/>
            <person name="Li Y."/>
            <person name="Chen G.Z."/>
            <person name="Liu X.D."/>
            <person name="Liao X.Y."/>
            <person name="Jiang Y.T."/>
            <person name="Yu X."/>
            <person name="Hao Y."/>
            <person name="Huang J."/>
            <person name="Zhao X.W."/>
            <person name="Ke S."/>
            <person name="Chen Y.Y."/>
            <person name="Wu W.L."/>
            <person name="Hsu J.L."/>
            <person name="Lin Y.F."/>
            <person name="Huang M.D."/>
            <person name="Li C.Y."/>
            <person name="Huang L."/>
            <person name="Wang Z.W."/>
            <person name="Zhao X."/>
            <person name="Zhong W.Y."/>
            <person name="Peng D.H."/>
            <person name="Ahmad S."/>
            <person name="Lan S."/>
            <person name="Zhang J.S."/>
            <person name="Tsai W.C."/>
            <person name="Van de Peer Y."/>
            <person name="Liu Z.J."/>
        </authorList>
    </citation>
    <scope>NUCLEOTIDE SEQUENCE</scope>
    <source>
        <strain evidence="9">SCP</strain>
    </source>
</reference>
<accession>A0AAV9AKP9</accession>
<evidence type="ECO:0000256" key="6">
    <source>
        <dbReference type="ARBA" id="ARBA00023242"/>
    </source>
</evidence>
<keyword evidence="3" id="KW-0805">Transcription regulation</keyword>
<protein>
    <submittedName>
        <fullName evidence="9">WRKY transcription factor 44</fullName>
    </submittedName>
</protein>
<feature type="compositionally biased region" description="Polar residues" evidence="7">
    <location>
        <begin position="166"/>
        <end position="177"/>
    </location>
</feature>
<reference evidence="9" key="2">
    <citation type="submission" date="2023-06" db="EMBL/GenBank/DDBJ databases">
        <authorList>
            <person name="Ma L."/>
            <person name="Liu K.-W."/>
            <person name="Li Z."/>
            <person name="Hsiao Y.-Y."/>
            <person name="Qi Y."/>
            <person name="Fu T."/>
            <person name="Tang G."/>
            <person name="Zhang D."/>
            <person name="Sun W.-H."/>
            <person name="Liu D.-K."/>
            <person name="Li Y."/>
            <person name="Chen G.-Z."/>
            <person name="Liu X.-D."/>
            <person name="Liao X.-Y."/>
            <person name="Jiang Y.-T."/>
            <person name="Yu X."/>
            <person name="Hao Y."/>
            <person name="Huang J."/>
            <person name="Zhao X.-W."/>
            <person name="Ke S."/>
            <person name="Chen Y.-Y."/>
            <person name="Wu W.-L."/>
            <person name="Hsu J.-L."/>
            <person name="Lin Y.-F."/>
            <person name="Huang M.-D."/>
            <person name="Li C.-Y."/>
            <person name="Huang L."/>
            <person name="Wang Z.-W."/>
            <person name="Zhao X."/>
            <person name="Zhong W.-Y."/>
            <person name="Peng D.-H."/>
            <person name="Ahmad S."/>
            <person name="Lan S."/>
            <person name="Zhang J.-S."/>
            <person name="Tsai W.-C."/>
            <person name="Van De Peer Y."/>
            <person name="Liu Z.-J."/>
        </authorList>
    </citation>
    <scope>NUCLEOTIDE SEQUENCE</scope>
    <source>
        <strain evidence="9">SCP</strain>
        <tissue evidence="9">Leaves</tissue>
    </source>
</reference>
<dbReference type="EMBL" id="JAUJYN010000008">
    <property type="protein sequence ID" value="KAK1264684.1"/>
    <property type="molecule type" value="Genomic_DNA"/>
</dbReference>
<dbReference type="GO" id="GO:0005634">
    <property type="term" value="C:nucleus"/>
    <property type="evidence" value="ECO:0007669"/>
    <property type="project" value="UniProtKB-SubCell"/>
</dbReference>
<evidence type="ECO:0000256" key="2">
    <source>
        <dbReference type="ARBA" id="ARBA00022737"/>
    </source>
</evidence>
<feature type="region of interest" description="Disordered" evidence="7">
    <location>
        <begin position="95"/>
        <end position="119"/>
    </location>
</feature>
<comment type="subcellular location">
    <subcellularLocation>
        <location evidence="1">Nucleus</location>
    </subcellularLocation>
</comment>
<evidence type="ECO:0000256" key="3">
    <source>
        <dbReference type="ARBA" id="ARBA00023015"/>
    </source>
</evidence>
<organism evidence="9 10">
    <name type="scientific">Acorus gramineus</name>
    <name type="common">Dwarf sweet flag</name>
    <dbReference type="NCBI Taxonomy" id="55184"/>
    <lineage>
        <taxon>Eukaryota</taxon>
        <taxon>Viridiplantae</taxon>
        <taxon>Streptophyta</taxon>
        <taxon>Embryophyta</taxon>
        <taxon>Tracheophyta</taxon>
        <taxon>Spermatophyta</taxon>
        <taxon>Magnoliopsida</taxon>
        <taxon>Liliopsida</taxon>
        <taxon>Acoraceae</taxon>
        <taxon>Acorus</taxon>
    </lineage>
</organism>
<feature type="domain" description="WRKY" evidence="8">
    <location>
        <begin position="178"/>
        <end position="242"/>
    </location>
</feature>